<reference evidence="4" key="1">
    <citation type="submission" date="2016-10" db="EMBL/GenBank/DDBJ databases">
        <authorList>
            <person name="Varghese N."/>
            <person name="Submissions S."/>
        </authorList>
    </citation>
    <scope>NUCLEOTIDE SEQUENCE [LARGE SCALE GENOMIC DNA]</scope>
    <source>
        <strain evidence="4">S6-262</strain>
    </source>
</reference>
<keyword evidence="1" id="KW-0378">Hydrolase</keyword>
<dbReference type="AlphaFoldDB" id="A0A1H8C3W2"/>
<protein>
    <submittedName>
        <fullName evidence="3">Aspartyl protease</fullName>
    </submittedName>
</protein>
<dbReference type="Gene3D" id="2.40.70.10">
    <property type="entry name" value="Acid Proteases"/>
    <property type="match status" value="1"/>
</dbReference>
<gene>
    <name evidence="3" type="ORF">SAMN05192583_1417</name>
</gene>
<organism evidence="3 4">
    <name type="scientific">Sphingomonas gellani</name>
    <dbReference type="NCBI Taxonomy" id="1166340"/>
    <lineage>
        <taxon>Bacteria</taxon>
        <taxon>Pseudomonadati</taxon>
        <taxon>Pseudomonadota</taxon>
        <taxon>Alphaproteobacteria</taxon>
        <taxon>Sphingomonadales</taxon>
        <taxon>Sphingomonadaceae</taxon>
        <taxon>Sphingomonas</taxon>
    </lineage>
</organism>
<dbReference type="Proteomes" id="UP000199206">
    <property type="component" value="Unassembled WGS sequence"/>
</dbReference>
<dbReference type="GO" id="GO:0006508">
    <property type="term" value="P:proteolysis"/>
    <property type="evidence" value="ECO:0007669"/>
    <property type="project" value="UniProtKB-KW"/>
</dbReference>
<dbReference type="OrthoDB" id="7447720at2"/>
<proteinExistence type="predicted"/>
<name>A0A1H8C3W2_9SPHN</name>
<dbReference type="PROSITE" id="PS50175">
    <property type="entry name" value="ASP_PROT_RETROV"/>
    <property type="match status" value="1"/>
</dbReference>
<keyword evidence="3" id="KW-0645">Protease</keyword>
<evidence type="ECO:0000259" key="2">
    <source>
        <dbReference type="PROSITE" id="PS50175"/>
    </source>
</evidence>
<dbReference type="InterPro" id="IPR001995">
    <property type="entry name" value="Peptidase_A2_cat"/>
</dbReference>
<sequence length="147" mass="15882">MATVTGVVDAHRRLIIDVALQPAPVVVHGVQPHTVVPTSQVSALRGLIDTGATKTCISRSAAKQIGLRPRGKLNLGGVSSIEQHNRYRFVLGALYDDKGARGYYMFDEVSGVDFRDNGDFDVLIGMDVIAQGDLTLTRAGTFTWMLP</sequence>
<evidence type="ECO:0000313" key="3">
    <source>
        <dbReference type="EMBL" id="SEM88968.1"/>
    </source>
</evidence>
<dbReference type="Pfam" id="PF13650">
    <property type="entry name" value="Asp_protease_2"/>
    <property type="match status" value="1"/>
</dbReference>
<dbReference type="InterPro" id="IPR021109">
    <property type="entry name" value="Peptidase_aspartic_dom_sf"/>
</dbReference>
<dbReference type="SUPFAM" id="SSF50630">
    <property type="entry name" value="Acid proteases"/>
    <property type="match status" value="1"/>
</dbReference>
<feature type="domain" description="Peptidase A2" evidence="2">
    <location>
        <begin position="44"/>
        <end position="128"/>
    </location>
</feature>
<evidence type="ECO:0000256" key="1">
    <source>
        <dbReference type="ARBA" id="ARBA00022801"/>
    </source>
</evidence>
<keyword evidence="4" id="KW-1185">Reference proteome</keyword>
<dbReference type="RefSeq" id="WP_093664903.1">
    <property type="nucleotide sequence ID" value="NZ_FOCF01000003.1"/>
</dbReference>
<dbReference type="GO" id="GO:0004190">
    <property type="term" value="F:aspartic-type endopeptidase activity"/>
    <property type="evidence" value="ECO:0007669"/>
    <property type="project" value="InterPro"/>
</dbReference>
<dbReference type="EMBL" id="FOCF01000003">
    <property type="protein sequence ID" value="SEM88968.1"/>
    <property type="molecule type" value="Genomic_DNA"/>
</dbReference>
<accession>A0A1H8C3W2</accession>
<evidence type="ECO:0000313" key="4">
    <source>
        <dbReference type="Proteomes" id="UP000199206"/>
    </source>
</evidence>